<dbReference type="PROSITE" id="PS50893">
    <property type="entry name" value="ABC_TRANSPORTER_2"/>
    <property type="match status" value="1"/>
</dbReference>
<name>A0ABT9DFR3_9BACI</name>
<dbReference type="Proteomes" id="UP001177121">
    <property type="component" value="Unassembled WGS sequence"/>
</dbReference>
<dbReference type="RefSeq" id="WP_075750445.1">
    <property type="nucleotide sequence ID" value="NZ_JAHBMK020000001.1"/>
</dbReference>
<evidence type="ECO:0000259" key="4">
    <source>
        <dbReference type="PROSITE" id="PS50893"/>
    </source>
</evidence>
<dbReference type="InterPro" id="IPR003593">
    <property type="entry name" value="AAA+_ATPase"/>
</dbReference>
<organism evidence="5 6">
    <name type="scientific">Bacillus cabrialesii subsp. tritici</name>
    <dbReference type="NCBI Taxonomy" id="2944916"/>
    <lineage>
        <taxon>Bacteria</taxon>
        <taxon>Bacillati</taxon>
        <taxon>Bacillota</taxon>
        <taxon>Bacilli</taxon>
        <taxon>Bacillales</taxon>
        <taxon>Bacillaceae</taxon>
        <taxon>Bacillus</taxon>
        <taxon>Bacillus cabrialesii</taxon>
    </lineage>
</organism>
<dbReference type="CDD" id="cd03230">
    <property type="entry name" value="ABC_DR_subfamily_A"/>
    <property type="match status" value="1"/>
</dbReference>
<dbReference type="PANTHER" id="PTHR42939">
    <property type="entry name" value="ABC TRANSPORTER ATP-BINDING PROTEIN ALBC-RELATED"/>
    <property type="match status" value="1"/>
</dbReference>
<dbReference type="SUPFAM" id="SSF52540">
    <property type="entry name" value="P-loop containing nucleoside triphosphate hydrolases"/>
    <property type="match status" value="1"/>
</dbReference>
<comment type="caution">
    <text evidence="5">The sequence shown here is derived from an EMBL/GenBank/DDBJ whole genome shotgun (WGS) entry which is preliminary data.</text>
</comment>
<evidence type="ECO:0000256" key="2">
    <source>
        <dbReference type="ARBA" id="ARBA00022741"/>
    </source>
</evidence>
<dbReference type="SMART" id="SM00382">
    <property type="entry name" value="AAA"/>
    <property type="match status" value="1"/>
</dbReference>
<dbReference type="EMBL" id="JAHBMK020000001">
    <property type="protein sequence ID" value="MDO8223512.1"/>
    <property type="molecule type" value="Genomic_DNA"/>
</dbReference>
<reference evidence="5" key="1">
    <citation type="submission" date="2023-07" db="EMBL/GenBank/DDBJ databases">
        <title>Biological control against Fusarium languescens, the causal agent of wilt in Jalapeno peppers, by a novel bacterial subspecies: Bacillus cabrialesii subsp. tritici TSO2.</title>
        <authorList>
            <person name="Montoya-Martinez A.C."/>
            <person name="Figueroa-Brambila K.M."/>
            <person name="Escalante-Beltran A."/>
            <person name="Lopez-Montoya N.D."/>
            <person name="Valenzuela-Ruiz V."/>
            <person name="Parra-Cota F.I."/>
            <person name="Estrada Alvarado M.I."/>
            <person name="De Los Santos Villalobos S."/>
        </authorList>
    </citation>
    <scope>NUCLEOTIDE SEQUENCE</scope>
    <source>
        <strain evidence="5">TSO2</strain>
    </source>
</reference>
<protein>
    <submittedName>
        <fullName evidence="5">ABC transporter ATP-binding protein</fullName>
    </submittedName>
</protein>
<sequence length="240" mass="26920">MQLMQVQDLSKCYRNGDGIEHLSFSIQRGEIVALLGPNGAGKTTTIRCLTGLYKPDKGNILIDGSPPGHVSVQKKVALIPDQPYLYPTLTAAEHIQFRARGFHQGKKGLKERVYYALKEVHLEEKANELCGQLSRGQKQRVVLAGAIVQDALLYILDEPTVGLDIPSKQWLSNWLKVKTDQGCAAFVSTHSLEFVLETADRVLLIRDGELMKSLSVPRLKEEQSEWRKEVIRLLGEWSDE</sequence>
<feature type="domain" description="ABC transporter" evidence="4">
    <location>
        <begin position="4"/>
        <end position="232"/>
    </location>
</feature>
<dbReference type="Pfam" id="PF00005">
    <property type="entry name" value="ABC_tran"/>
    <property type="match status" value="1"/>
</dbReference>
<evidence type="ECO:0000313" key="5">
    <source>
        <dbReference type="EMBL" id="MDO8223512.1"/>
    </source>
</evidence>
<evidence type="ECO:0000256" key="3">
    <source>
        <dbReference type="ARBA" id="ARBA00022840"/>
    </source>
</evidence>
<dbReference type="InterPro" id="IPR003439">
    <property type="entry name" value="ABC_transporter-like_ATP-bd"/>
</dbReference>
<dbReference type="Gene3D" id="3.40.50.300">
    <property type="entry name" value="P-loop containing nucleotide triphosphate hydrolases"/>
    <property type="match status" value="1"/>
</dbReference>
<keyword evidence="3 5" id="KW-0067">ATP-binding</keyword>
<dbReference type="PANTHER" id="PTHR42939:SF1">
    <property type="entry name" value="ABC TRANSPORTER ATP-BINDING PROTEIN ALBC-RELATED"/>
    <property type="match status" value="1"/>
</dbReference>
<keyword evidence="6" id="KW-1185">Reference proteome</keyword>
<keyword evidence="1" id="KW-0813">Transport</keyword>
<proteinExistence type="predicted"/>
<dbReference type="InterPro" id="IPR051782">
    <property type="entry name" value="ABC_Transporter_VariousFunc"/>
</dbReference>
<gene>
    <name evidence="5" type="ORF">KHP33_001225</name>
</gene>
<dbReference type="InterPro" id="IPR027417">
    <property type="entry name" value="P-loop_NTPase"/>
</dbReference>
<accession>A0ABT9DFR3</accession>
<evidence type="ECO:0000313" key="6">
    <source>
        <dbReference type="Proteomes" id="UP001177121"/>
    </source>
</evidence>
<evidence type="ECO:0000256" key="1">
    <source>
        <dbReference type="ARBA" id="ARBA00022448"/>
    </source>
</evidence>
<keyword evidence="2" id="KW-0547">Nucleotide-binding</keyword>
<dbReference type="GO" id="GO:0005524">
    <property type="term" value="F:ATP binding"/>
    <property type="evidence" value="ECO:0007669"/>
    <property type="project" value="UniProtKB-KW"/>
</dbReference>